<accession>A0A3N0ABD7</accession>
<dbReference type="GO" id="GO:0006412">
    <property type="term" value="P:translation"/>
    <property type="evidence" value="ECO:0007669"/>
    <property type="project" value="UniProtKB-UniRule"/>
</dbReference>
<dbReference type="GO" id="GO:0005840">
    <property type="term" value="C:ribosome"/>
    <property type="evidence" value="ECO:0007669"/>
    <property type="project" value="UniProtKB-KW"/>
</dbReference>
<dbReference type="NCBIfam" id="TIGR00158">
    <property type="entry name" value="L9"/>
    <property type="match status" value="1"/>
</dbReference>
<evidence type="ECO:0000313" key="11">
    <source>
        <dbReference type="Proteomes" id="UP000309454"/>
    </source>
</evidence>
<dbReference type="OrthoDB" id="9788336at2"/>
<reference evidence="10 11" key="1">
    <citation type="submission" date="2019-04" db="EMBL/GenBank/DDBJ databases">
        <title>Microbes associate with the intestines of laboratory mice.</title>
        <authorList>
            <person name="Navarre W."/>
            <person name="Wong E."/>
            <person name="Huang K.C."/>
            <person name="Tropini C."/>
            <person name="Ng K."/>
            <person name="Yu B."/>
        </authorList>
    </citation>
    <scope>NUCLEOTIDE SEQUENCE [LARGE SCALE GENOMIC DNA]</scope>
    <source>
        <strain evidence="10 11">NM48_B13</strain>
    </source>
</reference>
<dbReference type="EMBL" id="JACHYA010000004">
    <property type="protein sequence ID" value="MBB3171564.1"/>
    <property type="molecule type" value="Genomic_DNA"/>
</dbReference>
<comment type="caution">
    <text evidence="9">The sequence shown here is derived from an EMBL/GenBank/DDBJ whole genome shotgun (WGS) entry which is preliminary data.</text>
</comment>
<name>A0A3N0ABD7_9ACTN</name>
<evidence type="ECO:0000256" key="5">
    <source>
        <dbReference type="ARBA" id="ARBA00023274"/>
    </source>
</evidence>
<dbReference type="AlphaFoldDB" id="A0A3N0ABD7"/>
<evidence type="ECO:0000256" key="2">
    <source>
        <dbReference type="ARBA" id="ARBA00022730"/>
    </source>
</evidence>
<dbReference type="GO" id="GO:0019843">
    <property type="term" value="F:rRNA binding"/>
    <property type="evidence" value="ECO:0007669"/>
    <property type="project" value="UniProtKB-UniRule"/>
</dbReference>
<dbReference type="InterPro" id="IPR020069">
    <property type="entry name" value="Ribosomal_bL9_C"/>
</dbReference>
<dbReference type="SUPFAM" id="SSF55658">
    <property type="entry name" value="L9 N-domain-like"/>
    <property type="match status" value="1"/>
</dbReference>
<dbReference type="Pfam" id="PF03948">
    <property type="entry name" value="Ribosomal_L9_C"/>
    <property type="match status" value="1"/>
</dbReference>
<feature type="domain" description="Ribosomal protein L9" evidence="8">
    <location>
        <begin position="13"/>
        <end position="40"/>
    </location>
</feature>
<dbReference type="GO" id="GO:1990904">
    <property type="term" value="C:ribonucleoprotein complex"/>
    <property type="evidence" value="ECO:0007669"/>
    <property type="project" value="UniProtKB-KW"/>
</dbReference>
<evidence type="ECO:0000259" key="8">
    <source>
        <dbReference type="PROSITE" id="PS00651"/>
    </source>
</evidence>
<dbReference type="Gene3D" id="3.40.5.10">
    <property type="entry name" value="Ribosomal protein L9, N-terminal domain"/>
    <property type="match status" value="1"/>
</dbReference>
<dbReference type="InterPro" id="IPR020594">
    <property type="entry name" value="Ribosomal_bL9_bac/chp"/>
</dbReference>
<reference evidence="9 12" key="2">
    <citation type="submission" date="2020-08" db="EMBL/GenBank/DDBJ databases">
        <title>Sequencing the genomes of 1000 actinobacteria strains.</title>
        <authorList>
            <person name="Klenk H.-P."/>
        </authorList>
    </citation>
    <scope>NUCLEOTIDE SEQUENCE [LARGE SCALE GENOMIC DNA]</scope>
    <source>
        <strain evidence="9 12">DSM 22242</strain>
    </source>
</reference>
<dbReference type="EMBL" id="SSTM01000004">
    <property type="protein sequence ID" value="TJW10217.1"/>
    <property type="molecule type" value="Genomic_DNA"/>
</dbReference>
<gene>
    <name evidence="7" type="primary">rplI</name>
    <name evidence="10" type="ORF">E5982_06545</name>
    <name evidence="9" type="ORF">FHR31_001384</name>
</gene>
<keyword evidence="5 7" id="KW-0687">Ribonucleoprotein</keyword>
<evidence type="ECO:0000313" key="9">
    <source>
        <dbReference type="EMBL" id="MBB3171564.1"/>
    </source>
</evidence>
<evidence type="ECO:0000256" key="6">
    <source>
        <dbReference type="ARBA" id="ARBA00035292"/>
    </source>
</evidence>
<dbReference type="HAMAP" id="MF_00503">
    <property type="entry name" value="Ribosomal_bL9"/>
    <property type="match status" value="1"/>
</dbReference>
<evidence type="ECO:0000313" key="10">
    <source>
        <dbReference type="EMBL" id="TJW10217.1"/>
    </source>
</evidence>
<evidence type="ECO:0000256" key="7">
    <source>
        <dbReference type="HAMAP-Rule" id="MF_00503"/>
    </source>
</evidence>
<dbReference type="InterPro" id="IPR009027">
    <property type="entry name" value="Ribosomal_bL9/RNase_H1_N"/>
</dbReference>
<dbReference type="Pfam" id="PF01281">
    <property type="entry name" value="Ribosomal_L9_N"/>
    <property type="match status" value="1"/>
</dbReference>
<dbReference type="PANTHER" id="PTHR21368">
    <property type="entry name" value="50S RIBOSOMAL PROTEIN L9"/>
    <property type="match status" value="1"/>
</dbReference>
<evidence type="ECO:0000313" key="12">
    <source>
        <dbReference type="Proteomes" id="UP000530850"/>
    </source>
</evidence>
<dbReference type="InterPro" id="IPR036791">
    <property type="entry name" value="Ribosomal_bL9_C_sf"/>
</dbReference>
<dbReference type="SUPFAM" id="SSF55653">
    <property type="entry name" value="Ribosomal protein L9 C-domain"/>
    <property type="match status" value="1"/>
</dbReference>
<comment type="similarity">
    <text evidence="1 7">Belongs to the bacterial ribosomal protein bL9 family.</text>
</comment>
<organism evidence="9 12">
    <name type="scientific">Parvibacter caecicola</name>
    <dbReference type="NCBI Taxonomy" id="747645"/>
    <lineage>
        <taxon>Bacteria</taxon>
        <taxon>Bacillati</taxon>
        <taxon>Actinomycetota</taxon>
        <taxon>Coriobacteriia</taxon>
        <taxon>Coriobacteriales</taxon>
        <taxon>Coriobacteriaceae</taxon>
        <taxon>Parvibacter</taxon>
    </lineage>
</organism>
<dbReference type="RefSeq" id="WP_123185451.1">
    <property type="nucleotide sequence ID" value="NZ_CANPEU010000003.1"/>
</dbReference>
<proteinExistence type="inferred from homology"/>
<keyword evidence="11" id="KW-1185">Reference proteome</keyword>
<comment type="function">
    <text evidence="7">Binds to the 23S rRNA.</text>
</comment>
<dbReference type="Gene3D" id="3.10.430.100">
    <property type="entry name" value="Ribosomal protein L9, C-terminal domain"/>
    <property type="match status" value="1"/>
</dbReference>
<dbReference type="Proteomes" id="UP000309454">
    <property type="component" value="Unassembled WGS sequence"/>
</dbReference>
<dbReference type="GeneID" id="93356754"/>
<keyword evidence="2 7" id="KW-0699">rRNA-binding</keyword>
<keyword evidence="4 7" id="KW-0689">Ribosomal protein</keyword>
<evidence type="ECO:0000256" key="3">
    <source>
        <dbReference type="ARBA" id="ARBA00022884"/>
    </source>
</evidence>
<dbReference type="InterPro" id="IPR036935">
    <property type="entry name" value="Ribosomal_bL9_N_sf"/>
</dbReference>
<dbReference type="InterPro" id="IPR000244">
    <property type="entry name" value="Ribosomal_bL9"/>
</dbReference>
<keyword evidence="3 7" id="KW-0694">RNA-binding</keyword>
<evidence type="ECO:0000256" key="4">
    <source>
        <dbReference type="ARBA" id="ARBA00022980"/>
    </source>
</evidence>
<dbReference type="GO" id="GO:0003735">
    <property type="term" value="F:structural constituent of ribosome"/>
    <property type="evidence" value="ECO:0007669"/>
    <property type="project" value="InterPro"/>
</dbReference>
<dbReference type="Proteomes" id="UP000530850">
    <property type="component" value="Unassembled WGS sequence"/>
</dbReference>
<protein>
    <recommendedName>
        <fullName evidence="6 7">Large ribosomal subunit protein bL9</fullName>
    </recommendedName>
</protein>
<sequence length="180" mass="19276">MKVILLKELRGKGGEGDIIDVAPGFANNFLLTEGYAIKATPGNIKQLEAKRKNIAKREETRIADAQALKAQLDAARIPVEAQIGEEGQLFGSVTSTMVADAINATLGIEVDKRRVELNKPIKTAGVHEVVVSIYRDIKGTVTVVIGDDPETAEAEEAVEEAIADAETPAEEVVDVEVVED</sequence>
<dbReference type="InterPro" id="IPR020070">
    <property type="entry name" value="Ribosomal_bL9_N"/>
</dbReference>
<evidence type="ECO:0000256" key="1">
    <source>
        <dbReference type="ARBA" id="ARBA00010605"/>
    </source>
</evidence>
<dbReference type="PROSITE" id="PS00651">
    <property type="entry name" value="RIBOSOMAL_L9"/>
    <property type="match status" value="1"/>
</dbReference>